<evidence type="ECO:0000256" key="1">
    <source>
        <dbReference type="ARBA" id="ARBA00004141"/>
    </source>
</evidence>
<dbReference type="InterPro" id="IPR036259">
    <property type="entry name" value="MFS_trans_sf"/>
</dbReference>
<reference evidence="7 8" key="1">
    <citation type="submission" date="2015-07" db="EMBL/GenBank/DDBJ databases">
        <title>Comparative genomics of the Sigatoka disease complex on banana suggests a link between parallel evolutionary changes in Pseudocercospora fijiensis and Pseudocercospora eumusae and increased virulence on the banana host.</title>
        <authorList>
            <person name="Chang T.-C."/>
            <person name="Salvucci A."/>
            <person name="Crous P.W."/>
            <person name="Stergiopoulos I."/>
        </authorList>
    </citation>
    <scope>NUCLEOTIDE SEQUENCE [LARGE SCALE GENOMIC DNA]</scope>
    <source>
        <strain evidence="7 8">CBS 114824</strain>
    </source>
</reference>
<feature type="transmembrane region" description="Helical" evidence="6">
    <location>
        <begin position="269"/>
        <end position="288"/>
    </location>
</feature>
<evidence type="ECO:0000256" key="4">
    <source>
        <dbReference type="ARBA" id="ARBA00023136"/>
    </source>
</evidence>
<dbReference type="SUPFAM" id="SSF103473">
    <property type="entry name" value="MFS general substrate transporter"/>
    <property type="match status" value="1"/>
</dbReference>
<sequence length="551" mass="59546">MAPIPLTTLSPKPDHSQNAEQSVAKASDVDDLGPDHDAKEPLLESDGEESVHEDVPGAKWTSRKSKGWRRPAMYWLVPVYLLYTLGYGGIWVPKLDLIYHLTCRTYCIEHECNITVALSNARDPVDQCRAPEIQGLAAEFVMVCNLLGGIISIFTCPKFGELSDLYGRTRVLAVGGLGMLVNCILTILVATFPDTFPLPWLYMTYVLESVLGPYASIMAIVNSYAADISTPQERNVAFGYLQGCLYAGVAAGPLLAAGLVELTGSAVPVFWLALAGVVIFMLCMGFLVPESMTEEQRSVARKAYETRKSEHASSWYSRLKPQSLVASLKTLWPTGPGSSQHLRRNLVLLAAIDTILEGIVRSSFSIIVYISILRFGWDTSDKSIFMGAINIVRAAGLVLLLPLITWYFKGSGNGKPAQQVRRGCDSFDLGLIRCGAILNTLGWTGYSIATSPILFVAAGILIALAGIGRPVVQSSLTKHVPSTQTGLLMGASALLYGLMRVLSPILMNGFYTATVGMLPGATFACLGGLCGILTAFSFLLRPGVYLDETQL</sequence>
<keyword evidence="3 6" id="KW-1133">Transmembrane helix</keyword>
<dbReference type="Proteomes" id="UP000070133">
    <property type="component" value="Unassembled WGS sequence"/>
</dbReference>
<feature type="transmembrane region" description="Helical" evidence="6">
    <location>
        <begin position="171"/>
        <end position="190"/>
    </location>
</feature>
<feature type="transmembrane region" description="Helical" evidence="6">
    <location>
        <begin position="72"/>
        <end position="92"/>
    </location>
</feature>
<dbReference type="PANTHER" id="PTHR23507">
    <property type="entry name" value="ZGC:174356"/>
    <property type="match status" value="1"/>
</dbReference>
<dbReference type="AlphaFoldDB" id="A0A139HTG3"/>
<name>A0A139HTG3_9PEZI</name>
<dbReference type="Gene3D" id="1.20.1250.20">
    <property type="entry name" value="MFS general substrate transporter like domains"/>
    <property type="match status" value="1"/>
</dbReference>
<evidence type="ECO:0000313" key="7">
    <source>
        <dbReference type="EMBL" id="KXT05683.1"/>
    </source>
</evidence>
<dbReference type="EMBL" id="LFZN01000011">
    <property type="protein sequence ID" value="KXT05682.1"/>
    <property type="molecule type" value="Genomic_DNA"/>
</dbReference>
<feature type="transmembrane region" description="Helical" evidence="6">
    <location>
        <begin position="517"/>
        <end position="540"/>
    </location>
</feature>
<feature type="transmembrane region" description="Helical" evidence="6">
    <location>
        <begin position="140"/>
        <end position="159"/>
    </location>
</feature>
<protein>
    <recommendedName>
        <fullName evidence="9">Major facilitator superfamily (MFS) profile domain-containing protein</fullName>
    </recommendedName>
</protein>
<dbReference type="OrthoDB" id="3026777at2759"/>
<feature type="transmembrane region" description="Helical" evidence="6">
    <location>
        <begin position="237"/>
        <end position="257"/>
    </location>
</feature>
<feature type="transmembrane region" description="Helical" evidence="6">
    <location>
        <begin position="202"/>
        <end position="225"/>
    </location>
</feature>
<comment type="subcellular location">
    <subcellularLocation>
        <location evidence="1">Membrane</location>
        <topology evidence="1">Multi-pass membrane protein</topology>
    </subcellularLocation>
</comment>
<dbReference type="Pfam" id="PF07690">
    <property type="entry name" value="MFS_1"/>
    <property type="match status" value="1"/>
</dbReference>
<evidence type="ECO:0000256" key="2">
    <source>
        <dbReference type="ARBA" id="ARBA00022692"/>
    </source>
</evidence>
<feature type="transmembrane region" description="Helical" evidence="6">
    <location>
        <begin position="384"/>
        <end position="408"/>
    </location>
</feature>
<evidence type="ECO:0000256" key="5">
    <source>
        <dbReference type="SAM" id="MobiDB-lite"/>
    </source>
</evidence>
<evidence type="ECO:0000256" key="3">
    <source>
        <dbReference type="ARBA" id="ARBA00022989"/>
    </source>
</evidence>
<feature type="region of interest" description="Disordered" evidence="5">
    <location>
        <begin position="1"/>
        <end position="62"/>
    </location>
</feature>
<feature type="transmembrane region" description="Helical" evidence="6">
    <location>
        <begin position="452"/>
        <end position="472"/>
    </location>
</feature>
<evidence type="ECO:0000313" key="8">
    <source>
        <dbReference type="Proteomes" id="UP000070133"/>
    </source>
</evidence>
<dbReference type="GO" id="GO:0016020">
    <property type="term" value="C:membrane"/>
    <property type="evidence" value="ECO:0007669"/>
    <property type="project" value="UniProtKB-SubCell"/>
</dbReference>
<feature type="compositionally biased region" description="Basic and acidic residues" evidence="5">
    <location>
        <begin position="33"/>
        <end position="42"/>
    </location>
</feature>
<evidence type="ECO:0000256" key="6">
    <source>
        <dbReference type="SAM" id="Phobius"/>
    </source>
</evidence>
<gene>
    <name evidence="7" type="ORF">AC578_5570</name>
</gene>
<dbReference type="InterPro" id="IPR011701">
    <property type="entry name" value="MFS"/>
</dbReference>
<keyword evidence="2 6" id="KW-0812">Transmembrane</keyword>
<feature type="transmembrane region" description="Helical" evidence="6">
    <location>
        <begin position="493"/>
        <end position="511"/>
    </location>
</feature>
<comment type="caution">
    <text evidence="7">The sequence shown here is derived from an EMBL/GenBank/DDBJ whole genome shotgun (WGS) entry which is preliminary data.</text>
</comment>
<keyword evidence="8" id="KW-1185">Reference proteome</keyword>
<dbReference type="PANTHER" id="PTHR23507:SF40">
    <property type="entry name" value="TETRACYCLINE-EFFLUX TRANSPORTER"/>
    <property type="match status" value="1"/>
</dbReference>
<dbReference type="GO" id="GO:0022857">
    <property type="term" value="F:transmembrane transporter activity"/>
    <property type="evidence" value="ECO:0007669"/>
    <property type="project" value="InterPro"/>
</dbReference>
<dbReference type="EMBL" id="LFZN01000011">
    <property type="protein sequence ID" value="KXT05683.1"/>
    <property type="molecule type" value="Genomic_DNA"/>
</dbReference>
<keyword evidence="4 6" id="KW-0472">Membrane</keyword>
<organism evidence="7 8">
    <name type="scientific">Pseudocercospora eumusae</name>
    <dbReference type="NCBI Taxonomy" id="321146"/>
    <lineage>
        <taxon>Eukaryota</taxon>
        <taxon>Fungi</taxon>
        <taxon>Dikarya</taxon>
        <taxon>Ascomycota</taxon>
        <taxon>Pezizomycotina</taxon>
        <taxon>Dothideomycetes</taxon>
        <taxon>Dothideomycetidae</taxon>
        <taxon>Mycosphaerellales</taxon>
        <taxon>Mycosphaerellaceae</taxon>
        <taxon>Pseudocercospora</taxon>
    </lineage>
</organism>
<evidence type="ECO:0008006" key="9">
    <source>
        <dbReference type="Google" id="ProtNLM"/>
    </source>
</evidence>
<accession>A0A139HTG3</accession>
<proteinExistence type="predicted"/>